<protein>
    <submittedName>
        <fullName evidence="3">Uncharacterized protein</fullName>
    </submittedName>
</protein>
<feature type="transmembrane region" description="Helical" evidence="1">
    <location>
        <begin position="116"/>
        <end position="141"/>
    </location>
</feature>
<dbReference type="EMBL" id="FORG01000006">
    <property type="protein sequence ID" value="SFJ18360.1"/>
    <property type="molecule type" value="Genomic_DNA"/>
</dbReference>
<feature type="transmembrane region" description="Helical" evidence="1">
    <location>
        <begin position="153"/>
        <end position="171"/>
    </location>
</feature>
<evidence type="ECO:0000313" key="5">
    <source>
        <dbReference type="Proteomes" id="UP000224607"/>
    </source>
</evidence>
<feature type="transmembrane region" description="Helical" evidence="1">
    <location>
        <begin position="85"/>
        <end position="110"/>
    </location>
</feature>
<evidence type="ECO:0000256" key="1">
    <source>
        <dbReference type="SAM" id="Phobius"/>
    </source>
</evidence>
<evidence type="ECO:0000313" key="4">
    <source>
        <dbReference type="Proteomes" id="UP000198919"/>
    </source>
</evidence>
<sequence length="251" mass="29269">MLLALFILLPPKTLLVIVQIDIKSSAMNNKINMKGFICNKRLNNLLAEMTKLDDKFKNGESSLKNDIGFKEFKYHFNPVTVKGSFSLSIMGFSLILPFSMLMAFFIHYFMQSGIDTISIATCIFLMFSFLLSVFFVFLLLGRGDKKGIYINRTLYQIILVSGVISLIYHYAYGFMHILYFSIVILLSLLTKSIMNSQCFFNMIIDIKSFKLTHLLLKKDNKEIMKMSKKEFRSHLKERERKKRLRIEKNKK</sequence>
<evidence type="ECO:0000313" key="2">
    <source>
        <dbReference type="EMBL" id="PHM44869.1"/>
    </source>
</evidence>
<accession>A0A1I3PAK2</accession>
<gene>
    <name evidence="3" type="ORF">SAMN05421680_10678</name>
    <name evidence="2" type="ORF">Xmau_01583</name>
</gene>
<dbReference type="OrthoDB" id="6448199at2"/>
<keyword evidence="1" id="KW-0812">Transmembrane</keyword>
<keyword evidence="1" id="KW-0472">Membrane</keyword>
<name>A0A1I3PAK2_9GAMM</name>
<reference evidence="2 5" key="3">
    <citation type="journal article" date="2017" name="Nat. Microbiol.">
        <title>Natural product diversity associated with the nematode symbionts Photorhabdus and Xenorhabdus.</title>
        <authorList>
            <person name="Tobias N.J."/>
            <person name="Wolff H."/>
            <person name="Djahanschiri B."/>
            <person name="Grundmann F."/>
            <person name="Kronenwerth M."/>
            <person name="Shi Y.M."/>
            <person name="Simonyi S."/>
            <person name="Grun P."/>
            <person name="Shapiro-Ilan D."/>
            <person name="Pidot S.J."/>
            <person name="Stinear T.P."/>
            <person name="Ebersberger I."/>
            <person name="Bode H.B."/>
        </authorList>
    </citation>
    <scope>NUCLEOTIDE SEQUENCE [LARGE SCALE GENOMIC DNA]</scope>
    <source>
        <strain evidence="2 5">DSM 17908</strain>
    </source>
</reference>
<organism evidence="3 4">
    <name type="scientific">Xenorhabdus mauleonii</name>
    <dbReference type="NCBI Taxonomy" id="351675"/>
    <lineage>
        <taxon>Bacteria</taxon>
        <taxon>Pseudomonadati</taxon>
        <taxon>Pseudomonadota</taxon>
        <taxon>Gammaproteobacteria</taxon>
        <taxon>Enterobacterales</taxon>
        <taxon>Morganellaceae</taxon>
        <taxon>Xenorhabdus</taxon>
    </lineage>
</organism>
<feature type="transmembrane region" description="Helical" evidence="1">
    <location>
        <begin position="177"/>
        <end position="194"/>
    </location>
</feature>
<dbReference type="EMBL" id="NITY01000004">
    <property type="protein sequence ID" value="PHM44869.1"/>
    <property type="molecule type" value="Genomic_DNA"/>
</dbReference>
<dbReference type="STRING" id="351675.SAMN05421680_10678"/>
<proteinExistence type="predicted"/>
<evidence type="ECO:0000313" key="3">
    <source>
        <dbReference type="EMBL" id="SFJ18360.1"/>
    </source>
</evidence>
<keyword evidence="5" id="KW-1185">Reference proteome</keyword>
<reference evidence="4" key="2">
    <citation type="submission" date="2016-10" db="EMBL/GenBank/DDBJ databases">
        <authorList>
            <person name="Varghese N."/>
            <person name="Submissions S."/>
        </authorList>
    </citation>
    <scope>NUCLEOTIDE SEQUENCE [LARGE SCALE GENOMIC DNA]</scope>
    <source>
        <strain evidence="4">DSM 17908</strain>
    </source>
</reference>
<dbReference type="Proteomes" id="UP000198919">
    <property type="component" value="Unassembled WGS sequence"/>
</dbReference>
<dbReference type="Proteomes" id="UP000224607">
    <property type="component" value="Unassembled WGS sequence"/>
</dbReference>
<dbReference type="AlphaFoldDB" id="A0A1I3PAK2"/>
<keyword evidence="1" id="KW-1133">Transmembrane helix</keyword>
<reference evidence="3" key="1">
    <citation type="submission" date="2016-10" db="EMBL/GenBank/DDBJ databases">
        <authorList>
            <person name="de Groot N.N."/>
        </authorList>
    </citation>
    <scope>NUCLEOTIDE SEQUENCE [LARGE SCALE GENOMIC DNA]</scope>
    <source>
        <strain evidence="3">DSM 17908</strain>
    </source>
</reference>